<gene>
    <name evidence="2" type="ORF">VA596_10440</name>
</gene>
<dbReference type="InterPro" id="IPR055259">
    <property type="entry name" value="YkvP/CgeB_Glyco_trans-like"/>
</dbReference>
<sequence length="602" mass="64870">MAAPRLVLASAPGGSAFMEELFEVVADAVRSVGGRAETHTGPLPESEDDDAVFVVVPHEYLVVLPEKQRPRPDQLRRTIAFCVEHPGTRTFDTSAGLLPQFGGAVDINADSTGELVRRGHDVRRFQLGYTPLWDRWGGDLDSPRDVDVTYLGTAEHRRSALLARAARDLDGLEVRLLTPPHEPMVKPRPDFLMGRAKHEHLARSRVLLNLHRESSKALEWVRVLEAACNGCVVVTEPSRDLAPFTAGQHLLVARETVVGAATAAMLRDGALERSIRAEAYRFVREELDMAPSARALVDLAAELAERHPAPARSGRPVRTSAAIAVPADGPLAVDTPSWDPRFRGAESLGADPGADRRLAARLTVERAETARRTDGVVRTPAALPLAPSGGTRADDVDVLIVRRIGDPGVAALVDDLARGTTVPAGVFVCEDGTVEPGGPKPYDVLHHPVARGAGHAYNRLLASSQADLLLVLDAGMRCSPHLVARLLGAVRAGADLAHCPVADAELGLVGALPPEARRLARLPYLGSGYLVRRTVLEELGGWPEDPWSEGLEHHGFWLGIADRGDRTELVQQVLLSRVVPDPPARPVDLDPQRAWAATNAKR</sequence>
<organism evidence="2 3">
    <name type="scientific">Amycolatopsis heterodermiae</name>
    <dbReference type="NCBI Taxonomy" id="3110235"/>
    <lineage>
        <taxon>Bacteria</taxon>
        <taxon>Bacillati</taxon>
        <taxon>Actinomycetota</taxon>
        <taxon>Actinomycetes</taxon>
        <taxon>Pseudonocardiales</taxon>
        <taxon>Pseudonocardiaceae</taxon>
        <taxon>Amycolatopsis</taxon>
    </lineage>
</organism>
<dbReference type="EMBL" id="JAYFSI010000001">
    <property type="protein sequence ID" value="MEA5359956.1"/>
    <property type="molecule type" value="Genomic_DNA"/>
</dbReference>
<evidence type="ECO:0000313" key="3">
    <source>
        <dbReference type="Proteomes" id="UP001304298"/>
    </source>
</evidence>
<name>A0ABU5R176_9PSEU</name>
<dbReference type="SUPFAM" id="SSF53448">
    <property type="entry name" value="Nucleotide-diphospho-sugar transferases"/>
    <property type="match status" value="1"/>
</dbReference>
<protein>
    <recommendedName>
        <fullName evidence="1">Spore protein YkvP/CgeB glycosyl transferase-like domain-containing protein</fullName>
    </recommendedName>
</protein>
<evidence type="ECO:0000313" key="2">
    <source>
        <dbReference type="EMBL" id="MEA5359956.1"/>
    </source>
</evidence>
<dbReference type="Gene3D" id="3.90.550.10">
    <property type="entry name" value="Spore Coat Polysaccharide Biosynthesis Protein SpsA, Chain A"/>
    <property type="match status" value="1"/>
</dbReference>
<proteinExistence type="predicted"/>
<evidence type="ECO:0000259" key="1">
    <source>
        <dbReference type="Pfam" id="PF13524"/>
    </source>
</evidence>
<dbReference type="Proteomes" id="UP001304298">
    <property type="component" value="Unassembled WGS sequence"/>
</dbReference>
<dbReference type="InterPro" id="IPR029044">
    <property type="entry name" value="Nucleotide-diphossugar_trans"/>
</dbReference>
<dbReference type="RefSeq" id="WP_323325466.1">
    <property type="nucleotide sequence ID" value="NZ_JAYFSI010000001.1"/>
</dbReference>
<feature type="domain" description="Spore protein YkvP/CgeB glycosyl transferase-like" evidence="1">
    <location>
        <begin position="160"/>
        <end position="296"/>
    </location>
</feature>
<keyword evidence="3" id="KW-1185">Reference proteome</keyword>
<reference evidence="2 3" key="1">
    <citation type="submission" date="2023-12" db="EMBL/GenBank/DDBJ databases">
        <title>Amycolatopsis sp. V23-08.</title>
        <authorList>
            <person name="Somphong A."/>
        </authorList>
    </citation>
    <scope>NUCLEOTIDE SEQUENCE [LARGE SCALE GENOMIC DNA]</scope>
    <source>
        <strain evidence="2 3">V23-08</strain>
    </source>
</reference>
<accession>A0ABU5R176</accession>
<dbReference type="Pfam" id="PF13524">
    <property type="entry name" value="Glyco_trans_1_2"/>
    <property type="match status" value="1"/>
</dbReference>
<comment type="caution">
    <text evidence="2">The sequence shown here is derived from an EMBL/GenBank/DDBJ whole genome shotgun (WGS) entry which is preliminary data.</text>
</comment>
<dbReference type="CDD" id="cd00761">
    <property type="entry name" value="Glyco_tranf_GTA_type"/>
    <property type="match status" value="1"/>
</dbReference>